<protein>
    <submittedName>
        <fullName evidence="1">ATP-binding protein</fullName>
    </submittedName>
</protein>
<keyword evidence="1" id="KW-0547">Nucleotide-binding</keyword>
<dbReference type="Proteomes" id="UP001589559">
    <property type="component" value="Unassembled WGS sequence"/>
</dbReference>
<proteinExistence type="predicted"/>
<keyword evidence="1" id="KW-0067">ATP-binding</keyword>
<dbReference type="EMBL" id="JBHMAK010000011">
    <property type="protein sequence ID" value="MFB9812361.1"/>
    <property type="molecule type" value="Genomic_DNA"/>
</dbReference>
<sequence length="650" mass="71859">MSELSNIVVLHIDDEPDFLDVASELLAQQSDQLNLITAASAAEGLDRLDERSVDCIVSDYRMPEKDGIELLKAARKEYPDLPFILFTGEGSEAVASDAIAAGATDYLRKGHGTERYELLANRIENAVEQYRTNQRAAELERVRALVSSIDQALIRASSLSEIKTRVCEIISDSEPYRFAWIGERDSETDRIEPQTWAGVEDAYLDTIVVTADNSRTGQGPAGTAVRERRIATVQNIQDDPGFEIWREEALDRGYRSTAAVPLEYNNTLYGLLCVYSSRPFAFAEGEQALLGELGNSISHAIHSLKIRDELRAERTFIDQALDSLADIFYVLDSEGNIQRCNEQFATTAGYTDEQIADLDAVSLFPEDEQDAVAGAIEEALTTEQSTIEADFLTSEGKRTPHEFTADRLTDQDGNLIGLVGSGRDISERTKRERELQDQKEQLEQFAATVSHDLRNPLNVIQGRLELVQDEHSGDHLAVIETATDRMERIVEDLLWLAREQQEIGSLESVAIDAAAEAAWKLVSDPADEAELYCDCEADTQPLVKADTDQLRHLLENLFRNTIDHAGLDVTVVVGIFGDTPGFYIEDDGPGIPAEDREKVFEAGYSTSESGTGLGLNIVKRVADAHGWDIRATESSMGGTRFEITGLETVE</sequence>
<comment type="caution">
    <text evidence="1">The sequence shown here is derived from an EMBL/GenBank/DDBJ whole genome shotgun (WGS) entry which is preliminary data.</text>
</comment>
<keyword evidence="2" id="KW-1185">Reference proteome</keyword>
<accession>A0ACC6VMU0</accession>
<evidence type="ECO:0000313" key="1">
    <source>
        <dbReference type="EMBL" id="MFB9812361.1"/>
    </source>
</evidence>
<organism evidence="1 2">
    <name type="scientific">Haloarcula sebkhae</name>
    <dbReference type="NCBI Taxonomy" id="932660"/>
    <lineage>
        <taxon>Archaea</taxon>
        <taxon>Methanobacteriati</taxon>
        <taxon>Methanobacteriota</taxon>
        <taxon>Stenosarchaea group</taxon>
        <taxon>Halobacteria</taxon>
        <taxon>Halobacteriales</taxon>
        <taxon>Haloarculaceae</taxon>
        <taxon>Haloarcula</taxon>
    </lineage>
</organism>
<reference evidence="1" key="1">
    <citation type="submission" date="2024-09" db="EMBL/GenBank/DDBJ databases">
        <authorList>
            <person name="Sun Q."/>
            <person name="Mori K."/>
        </authorList>
    </citation>
    <scope>NUCLEOTIDE SEQUENCE</scope>
    <source>
        <strain evidence="1">JCM 19018</strain>
    </source>
</reference>
<evidence type="ECO:0000313" key="2">
    <source>
        <dbReference type="Proteomes" id="UP001589559"/>
    </source>
</evidence>
<gene>
    <name evidence="1" type="ORF">ACFFN7_13445</name>
</gene>
<name>A0ACC6VMU0_9EURY</name>